<dbReference type="AlphaFoldDB" id="A0A922JS10"/>
<dbReference type="PANTHER" id="PTHR31170">
    <property type="entry name" value="BNAC04G53230D PROTEIN"/>
    <property type="match status" value="1"/>
</dbReference>
<evidence type="ECO:0000313" key="3">
    <source>
        <dbReference type="Proteomes" id="UP000811246"/>
    </source>
</evidence>
<dbReference type="Pfam" id="PF03140">
    <property type="entry name" value="DUF247"/>
    <property type="match status" value="1"/>
</dbReference>
<evidence type="ECO:0000313" key="2">
    <source>
        <dbReference type="EMBL" id="KAG6718431.1"/>
    </source>
</evidence>
<reference evidence="2" key="1">
    <citation type="submission" date="2021-01" db="EMBL/GenBank/DDBJ databases">
        <authorList>
            <person name="Lovell J.T."/>
            <person name="Bentley N."/>
            <person name="Bhattarai G."/>
            <person name="Jenkins J.W."/>
            <person name="Sreedasyam A."/>
            <person name="Alarcon Y."/>
            <person name="Bock C."/>
            <person name="Boston L."/>
            <person name="Carlson J."/>
            <person name="Cervantes K."/>
            <person name="Clermont K."/>
            <person name="Krom N."/>
            <person name="Kubenka K."/>
            <person name="Mamidi S."/>
            <person name="Mattison C."/>
            <person name="Monteros M."/>
            <person name="Pisani C."/>
            <person name="Plott C."/>
            <person name="Rajasekar S."/>
            <person name="Rhein H.S."/>
            <person name="Rohla C."/>
            <person name="Song M."/>
            <person name="Hilaire R.S."/>
            <person name="Shu S."/>
            <person name="Wells L."/>
            <person name="Wang X."/>
            <person name="Webber J."/>
            <person name="Heerema R.J."/>
            <person name="Klein P."/>
            <person name="Conner P."/>
            <person name="Grauke L."/>
            <person name="Grimwood J."/>
            <person name="Schmutz J."/>
            <person name="Randall J.J."/>
        </authorList>
    </citation>
    <scope>NUCLEOTIDE SEQUENCE</scope>
    <source>
        <tissue evidence="2">Leaf</tissue>
    </source>
</reference>
<dbReference type="InterPro" id="IPR004158">
    <property type="entry name" value="DUF247_pln"/>
</dbReference>
<dbReference type="PANTHER" id="PTHR31170:SF19">
    <property type="match status" value="1"/>
</dbReference>
<dbReference type="Proteomes" id="UP000811246">
    <property type="component" value="Chromosome 4"/>
</dbReference>
<organism evidence="2 3">
    <name type="scientific">Carya illinoinensis</name>
    <name type="common">Pecan</name>
    <dbReference type="NCBI Taxonomy" id="32201"/>
    <lineage>
        <taxon>Eukaryota</taxon>
        <taxon>Viridiplantae</taxon>
        <taxon>Streptophyta</taxon>
        <taxon>Embryophyta</taxon>
        <taxon>Tracheophyta</taxon>
        <taxon>Spermatophyta</taxon>
        <taxon>Magnoliopsida</taxon>
        <taxon>eudicotyledons</taxon>
        <taxon>Gunneridae</taxon>
        <taxon>Pentapetalae</taxon>
        <taxon>rosids</taxon>
        <taxon>fabids</taxon>
        <taxon>Fagales</taxon>
        <taxon>Juglandaceae</taxon>
        <taxon>Carya</taxon>
    </lineage>
</organism>
<evidence type="ECO:0000256" key="1">
    <source>
        <dbReference type="SAM" id="Phobius"/>
    </source>
</evidence>
<sequence>MEETASGKLIRQNSSASTGSDYHLVKDMHLAESQMELATPSEVLLSIEEESPMPNRCIYKVPYHLRNLNRKSYTPQVISIGPLHHGNKNLQTMEKYKVKYLNAFASRVNKSFESLLVMVTTKEERVRKCYEENIGLTSLEFANMILHDATFIIEYLLRDMFPGQCTDEGEKVLKPWLTSKIKLDFLLLENQLPFFILKDLYQLVLVTDRIMYRPFIQVVFRYFHFLNTQQKSSSSDQFNGILHFVDLMRSFYLPPIERESCRSYHYEEMYCASQLAEAGLIFKKSESLCQLDLKFQDGVLEIPGFTLDKDTEVCAQNLMALEQLHYPHEAYITDYFRLLDFLIDTDKDVGLLRRKKILVNRLGENCATIVNNLCSNYHVADTPTIYYELRRELFRFYNNPWNSWKIKLRSDLSTPWVIVSTTGAIFLLVLTLVQTVCTVISTVK</sequence>
<protein>
    <submittedName>
        <fullName evidence="2">Uncharacterized protein</fullName>
    </submittedName>
</protein>
<name>A0A922JS10_CARIL</name>
<comment type="caution">
    <text evidence="2">The sequence shown here is derived from an EMBL/GenBank/DDBJ whole genome shotgun (WGS) entry which is preliminary data.</text>
</comment>
<dbReference type="EMBL" id="CM031828">
    <property type="protein sequence ID" value="KAG6718431.1"/>
    <property type="molecule type" value="Genomic_DNA"/>
</dbReference>
<feature type="transmembrane region" description="Helical" evidence="1">
    <location>
        <begin position="416"/>
        <end position="440"/>
    </location>
</feature>
<proteinExistence type="predicted"/>
<keyword evidence="1" id="KW-0812">Transmembrane</keyword>
<keyword evidence="1" id="KW-1133">Transmembrane helix</keyword>
<keyword evidence="1" id="KW-0472">Membrane</keyword>
<accession>A0A922JS10</accession>
<gene>
    <name evidence="2" type="ORF">I3842_04G148900</name>
</gene>